<evidence type="ECO:0000313" key="3">
    <source>
        <dbReference type="Proteomes" id="UP001205906"/>
    </source>
</evidence>
<feature type="chain" id="PRO_5045759427" evidence="1">
    <location>
        <begin position="24"/>
        <end position="319"/>
    </location>
</feature>
<keyword evidence="3" id="KW-1185">Reference proteome</keyword>
<dbReference type="Pfam" id="PF08238">
    <property type="entry name" value="Sel1"/>
    <property type="match status" value="6"/>
</dbReference>
<dbReference type="InterPro" id="IPR050767">
    <property type="entry name" value="Sel1_AlgK"/>
</dbReference>
<accession>A0ABT1C102</accession>
<gene>
    <name evidence="2" type="ORF">NGM99_00015</name>
</gene>
<feature type="signal peptide" evidence="1">
    <location>
        <begin position="1"/>
        <end position="23"/>
    </location>
</feature>
<evidence type="ECO:0000313" key="2">
    <source>
        <dbReference type="EMBL" id="MCO6048173.1"/>
    </source>
</evidence>
<keyword evidence="1" id="KW-0732">Signal</keyword>
<dbReference type="PANTHER" id="PTHR11102">
    <property type="entry name" value="SEL-1-LIKE PROTEIN"/>
    <property type="match status" value="1"/>
</dbReference>
<dbReference type="Gene3D" id="1.25.40.10">
    <property type="entry name" value="Tetratricopeptide repeat domain"/>
    <property type="match status" value="2"/>
</dbReference>
<dbReference type="Proteomes" id="UP001205906">
    <property type="component" value="Unassembled WGS sequence"/>
</dbReference>
<name>A0ABT1C102_9HYPH</name>
<protein>
    <submittedName>
        <fullName evidence="2">Sel1 repeat family protein</fullName>
    </submittedName>
</protein>
<dbReference type="EMBL" id="JAMXQS010000001">
    <property type="protein sequence ID" value="MCO6048173.1"/>
    <property type="molecule type" value="Genomic_DNA"/>
</dbReference>
<reference evidence="2 3" key="1">
    <citation type="submission" date="2022-06" db="EMBL/GenBank/DDBJ databases">
        <title>Mesorhizobium sp. strain RP14 Genome sequencing and assembly.</title>
        <authorList>
            <person name="Kim I."/>
        </authorList>
    </citation>
    <scope>NUCLEOTIDE SEQUENCE [LARGE SCALE GENOMIC DNA]</scope>
    <source>
        <strain evidence="3">RP14(2022)</strain>
    </source>
</reference>
<dbReference type="RefSeq" id="WP_252815001.1">
    <property type="nucleotide sequence ID" value="NZ_JAMXQS010000001.1"/>
</dbReference>
<dbReference type="InterPro" id="IPR006597">
    <property type="entry name" value="Sel1-like"/>
</dbReference>
<organism evidence="2 3">
    <name type="scientific">Mesorhizobium liriopis</name>
    <dbReference type="NCBI Taxonomy" id="2953882"/>
    <lineage>
        <taxon>Bacteria</taxon>
        <taxon>Pseudomonadati</taxon>
        <taxon>Pseudomonadota</taxon>
        <taxon>Alphaproteobacteria</taxon>
        <taxon>Hyphomicrobiales</taxon>
        <taxon>Phyllobacteriaceae</taxon>
        <taxon>Mesorhizobium</taxon>
    </lineage>
</organism>
<dbReference type="InterPro" id="IPR011990">
    <property type="entry name" value="TPR-like_helical_dom_sf"/>
</dbReference>
<dbReference type="SUPFAM" id="SSF81901">
    <property type="entry name" value="HCP-like"/>
    <property type="match status" value="1"/>
</dbReference>
<dbReference type="SMART" id="SM00671">
    <property type="entry name" value="SEL1"/>
    <property type="match status" value="6"/>
</dbReference>
<proteinExistence type="predicted"/>
<comment type="caution">
    <text evidence="2">The sequence shown here is derived from an EMBL/GenBank/DDBJ whole genome shotgun (WGS) entry which is preliminary data.</text>
</comment>
<dbReference type="PANTHER" id="PTHR11102:SF160">
    <property type="entry name" value="ERAD-ASSOCIATED E3 UBIQUITIN-PROTEIN LIGASE COMPONENT HRD3"/>
    <property type="match status" value="1"/>
</dbReference>
<evidence type="ECO:0000256" key="1">
    <source>
        <dbReference type="SAM" id="SignalP"/>
    </source>
</evidence>
<sequence length="319" mass="34730">MRIRFALLAFAFVASTVSLPAFAADGGRANSVIGDKVNPDRFGARGSDQAYGAFQRGLYITAFNLALPRAQNGDPAAQTLVAEILAQGLGRKRDEAEAAKWYAKAAEQGIPEAQFQYALMLLDGRFMPKDAKTAYALMQAAAEAGNRMAQFNFAQMIVQQEPGEAGLEKAVPYYRRAAEARLADAEYAMAQFSQSGLGGVKQDPKEAQRWLLRAARQNYDSAQLDLGTQLVEGRTGVKDEDAGFMWLRLAALGGNPAAQARLAKLYMTGIGTEPDNSTAASWYFLARRAGLRDSVLEDLLDGMTMDEQKVALERANRLR</sequence>